<dbReference type="GO" id="GO:0016491">
    <property type="term" value="F:oxidoreductase activity"/>
    <property type="evidence" value="ECO:0007669"/>
    <property type="project" value="UniProtKB-KW"/>
</dbReference>
<evidence type="ECO:0000256" key="1">
    <source>
        <dbReference type="ARBA" id="ARBA00023002"/>
    </source>
</evidence>
<keyword evidence="6" id="KW-1185">Reference proteome</keyword>
<dbReference type="InterPro" id="IPR006076">
    <property type="entry name" value="FAD-dep_OxRdtase"/>
</dbReference>
<dbReference type="PANTHER" id="PTHR42949:SF3">
    <property type="entry name" value="ANAEROBIC GLYCEROL-3-PHOSPHATE DEHYDROGENASE SUBUNIT B"/>
    <property type="match status" value="1"/>
</dbReference>
<feature type="domain" description="BFD-like [2Fe-2S]-binding" evidence="3">
    <location>
        <begin position="513"/>
        <end position="565"/>
    </location>
</feature>
<dbReference type="EMBL" id="PDET01000006">
    <property type="protein sequence ID" value="PRD15464.1"/>
    <property type="molecule type" value="Genomic_DNA"/>
</dbReference>
<evidence type="ECO:0000313" key="6">
    <source>
        <dbReference type="Proteomes" id="UP000239181"/>
    </source>
</evidence>
<organism evidence="5 6">
    <name type="scientific">Pantoea coffeiphila</name>
    <dbReference type="NCBI Taxonomy" id="1465635"/>
    <lineage>
        <taxon>Bacteria</taxon>
        <taxon>Pseudomonadati</taxon>
        <taxon>Pseudomonadota</taxon>
        <taxon>Gammaproteobacteria</taxon>
        <taxon>Enterobacterales</taxon>
        <taxon>Erwiniaceae</taxon>
        <taxon>Pantoea</taxon>
    </lineage>
</organism>
<gene>
    <name evidence="5" type="ORF">CQW29_10680</name>
</gene>
<protein>
    <submittedName>
        <fullName evidence="5">FAD-dependent oxidoreductase</fullName>
    </submittedName>
</protein>
<dbReference type="Gene3D" id="1.10.10.1100">
    <property type="entry name" value="BFD-like [2Fe-2S]-binding domain"/>
    <property type="match status" value="1"/>
</dbReference>
<name>A0A2S9ICK0_9GAMM</name>
<proteinExistence type="predicted"/>
<dbReference type="CDD" id="cd19946">
    <property type="entry name" value="GlpA-like_Fer2_BFD-like"/>
    <property type="match status" value="1"/>
</dbReference>
<feature type="domain" description="FAD dependent oxidoreductase" evidence="2">
    <location>
        <begin position="624"/>
        <end position="977"/>
    </location>
</feature>
<sequence length="998" mass="106588">MNTVCIPYTYCIRIRCRSTRSVELKSQDISQSAETRTIWFDGQAIQALASETIAAALARSNIVALRENTQGEKRGLWCGMGSCYECVVEVDGKGSQRSCMTLVEQGMQIHSRRSDDRTPQPLASAPATVEPAETACDLLVLGAGPAGLSAALAAAQAGAAVIVIDERPQSGGQFFKPLAPSHILHGNMPPQWRDGEKLLTDAVAAGVTVVQQATVWAAFSVNEIAVMVNGQTRLFRPAQLIIATGAYERPVPFPGWTLPGVMTTGAGQTLAKAYRVIPGSRVVVSGNGPLNLQFAADLLESQGSVVEVLERAPKPGLKHFRQIFTMLQAAPELLWKGRHYLGVLKKHRVPLSWGYEVVAAHGQQRLERITVMRVDANGQRIAGSRREIDCDVLCLGHGFIPSTDLARMLGCEQQLSATPFSTPTIKTDPNGATSVSGVYVVGDGAKLGGAQVAQARGRLAGLAAAAALGKTVSPQDIPTLTSRLTRAEDFQRALWQVYQAPAVSLASLEDETVICRCENITLGRLRQAISQGIDTPAALKRNLRSGMGLCQGRTCSGMVAQLVEEMTGRRNTVSGFYAPRFPVRPVPIAALAFEKPEWGGHKPAITPNLARPVEQTALPLQKTDILVIGGGVMGNCLGYYLAAGGAGVLVVERDEINLQASGANAGSLHVQLLSFDFGSKAQEGGGPAAQTLPLGPTSVRLWQALEQASGESLEIKITGGLMVAETEQDMRFLEQKIALERRYGIETELLDAAQLNRLSPHLSPDLLGAEFCPMEGKINPLRATYVVNRLATEAGARFQRGTDVQAIEPLPHGGYRVQTSRGVIEAGRVINAAGAWAAKVAEMVDVPLPVKGAPLQMIVTEQSAPRIDHLIAHAGRHLSLKQTAHGSILIGGGWSAGFNPEMRMNQSLRASIEGNLWVAGKVLPALNSLHMVRSWAGMNINIDGAPIVGEVPGKAGFYHAVTSNGYTLAPVVAWSLSQQILQGRSEIDLAPYAISRFH</sequence>
<reference evidence="5 6" key="1">
    <citation type="submission" date="2017-10" db="EMBL/GenBank/DDBJ databases">
        <title>Draft genome of two endophytic bacteria isolated from 'guarana' Paullinia cupana (Mart.) Ducke.</title>
        <authorList>
            <person name="Siqueira K.A."/>
            <person name="Liotti R.G."/>
            <person name="Mendes T.A."/>
            <person name="Soares M.A."/>
        </authorList>
    </citation>
    <scope>NUCLEOTIDE SEQUENCE [LARGE SCALE GENOMIC DNA]</scope>
    <source>
        <strain evidence="5 6">342</strain>
    </source>
</reference>
<dbReference type="OrthoDB" id="9801699at2"/>
<dbReference type="InterPro" id="IPR023753">
    <property type="entry name" value="FAD/NAD-binding_dom"/>
</dbReference>
<dbReference type="Gene3D" id="3.30.9.10">
    <property type="entry name" value="D-Amino Acid Oxidase, subunit A, domain 2"/>
    <property type="match status" value="1"/>
</dbReference>
<evidence type="ECO:0000259" key="2">
    <source>
        <dbReference type="Pfam" id="PF01266"/>
    </source>
</evidence>
<dbReference type="GO" id="GO:0051536">
    <property type="term" value="F:iron-sulfur cluster binding"/>
    <property type="evidence" value="ECO:0007669"/>
    <property type="project" value="InterPro"/>
</dbReference>
<dbReference type="InterPro" id="IPR036188">
    <property type="entry name" value="FAD/NAD-bd_sf"/>
</dbReference>
<dbReference type="Gene3D" id="3.50.50.60">
    <property type="entry name" value="FAD/NAD(P)-binding domain"/>
    <property type="match status" value="3"/>
</dbReference>
<dbReference type="Pfam" id="PF04324">
    <property type="entry name" value="Fer2_BFD"/>
    <property type="match status" value="1"/>
</dbReference>
<comment type="caution">
    <text evidence="5">The sequence shown here is derived from an EMBL/GenBank/DDBJ whole genome shotgun (WGS) entry which is preliminary data.</text>
</comment>
<dbReference type="PRINTS" id="PR00368">
    <property type="entry name" value="FADPNR"/>
</dbReference>
<dbReference type="Pfam" id="PF01266">
    <property type="entry name" value="DAO"/>
    <property type="match status" value="1"/>
</dbReference>
<evidence type="ECO:0000259" key="3">
    <source>
        <dbReference type="Pfam" id="PF04324"/>
    </source>
</evidence>
<dbReference type="InterPro" id="IPR036010">
    <property type="entry name" value="2Fe-2S_ferredoxin-like_sf"/>
</dbReference>
<accession>A0A2S9ICK0</accession>
<dbReference type="InterPro" id="IPR007419">
    <property type="entry name" value="BFD-like_2Fe2S-bd_dom"/>
</dbReference>
<dbReference type="PRINTS" id="PR00469">
    <property type="entry name" value="PNDRDTASEII"/>
</dbReference>
<dbReference type="Proteomes" id="UP000239181">
    <property type="component" value="Unassembled WGS sequence"/>
</dbReference>
<dbReference type="Gene3D" id="3.10.20.440">
    <property type="entry name" value="2Fe-2S iron-sulphur cluster binding domain, sarcosine oxidase, alpha subunit, N-terminal domain"/>
    <property type="match status" value="1"/>
</dbReference>
<evidence type="ECO:0000259" key="4">
    <source>
        <dbReference type="Pfam" id="PF07992"/>
    </source>
</evidence>
<evidence type="ECO:0000313" key="5">
    <source>
        <dbReference type="EMBL" id="PRD15464.1"/>
    </source>
</evidence>
<dbReference type="Pfam" id="PF07992">
    <property type="entry name" value="Pyr_redox_2"/>
    <property type="match status" value="1"/>
</dbReference>
<feature type="domain" description="FAD/NAD(P)-binding" evidence="4">
    <location>
        <begin position="137"/>
        <end position="457"/>
    </location>
</feature>
<dbReference type="InterPro" id="IPR041854">
    <property type="entry name" value="BFD-like_2Fe2S-bd_dom_sf"/>
</dbReference>
<dbReference type="SUPFAM" id="SSF54292">
    <property type="entry name" value="2Fe-2S ferredoxin-like"/>
    <property type="match status" value="1"/>
</dbReference>
<dbReference type="SUPFAM" id="SSF51905">
    <property type="entry name" value="FAD/NAD(P)-binding domain"/>
    <property type="match status" value="2"/>
</dbReference>
<dbReference type="Pfam" id="PF13510">
    <property type="entry name" value="Fer2_4"/>
    <property type="match status" value="1"/>
</dbReference>
<dbReference type="PANTHER" id="PTHR42949">
    <property type="entry name" value="ANAEROBIC GLYCEROL-3-PHOSPHATE DEHYDROGENASE SUBUNIT B"/>
    <property type="match status" value="1"/>
</dbReference>
<dbReference type="InterPro" id="IPR051691">
    <property type="entry name" value="Metab_Enz_Cyan_OpOx_G3PDH"/>
</dbReference>
<keyword evidence="1" id="KW-0560">Oxidoreductase</keyword>
<dbReference type="InterPro" id="IPR042204">
    <property type="entry name" value="2Fe-2S-bd_N"/>
</dbReference>
<dbReference type="AlphaFoldDB" id="A0A2S9ICK0"/>